<evidence type="ECO:0000313" key="1">
    <source>
        <dbReference type="EMBL" id="KAJ1208900.1"/>
    </source>
</evidence>
<sequence length="75" mass="8028">MATRPDNEAVWAVLLTLRATVRADLLRAGVLQEAWIGTAMLITFGACPAVQLCQLDVCHMQPSKSDPVASDCLSS</sequence>
<organism evidence="1 2">
    <name type="scientific">Pleurodeles waltl</name>
    <name type="common">Iberian ribbed newt</name>
    <dbReference type="NCBI Taxonomy" id="8319"/>
    <lineage>
        <taxon>Eukaryota</taxon>
        <taxon>Metazoa</taxon>
        <taxon>Chordata</taxon>
        <taxon>Craniata</taxon>
        <taxon>Vertebrata</taxon>
        <taxon>Euteleostomi</taxon>
        <taxon>Amphibia</taxon>
        <taxon>Batrachia</taxon>
        <taxon>Caudata</taxon>
        <taxon>Salamandroidea</taxon>
        <taxon>Salamandridae</taxon>
        <taxon>Pleurodelinae</taxon>
        <taxon>Pleurodeles</taxon>
    </lineage>
</organism>
<keyword evidence="2" id="KW-1185">Reference proteome</keyword>
<protein>
    <submittedName>
        <fullName evidence="1">Uncharacterized protein</fullName>
    </submittedName>
</protein>
<dbReference type="Proteomes" id="UP001066276">
    <property type="component" value="Chromosome 1_2"/>
</dbReference>
<gene>
    <name evidence="1" type="ORF">NDU88_004283</name>
</gene>
<reference evidence="1" key="1">
    <citation type="journal article" date="2022" name="bioRxiv">
        <title>Sequencing and chromosome-scale assembly of the giantPleurodeles waltlgenome.</title>
        <authorList>
            <person name="Brown T."/>
            <person name="Elewa A."/>
            <person name="Iarovenko S."/>
            <person name="Subramanian E."/>
            <person name="Araus A.J."/>
            <person name="Petzold A."/>
            <person name="Susuki M."/>
            <person name="Suzuki K.-i.T."/>
            <person name="Hayashi T."/>
            <person name="Toyoda A."/>
            <person name="Oliveira C."/>
            <person name="Osipova E."/>
            <person name="Leigh N.D."/>
            <person name="Simon A."/>
            <person name="Yun M.H."/>
        </authorList>
    </citation>
    <scope>NUCLEOTIDE SEQUENCE</scope>
    <source>
        <strain evidence="1">20211129_DDA</strain>
        <tissue evidence="1">Liver</tissue>
    </source>
</reference>
<name>A0AAV7W7N9_PLEWA</name>
<proteinExistence type="predicted"/>
<evidence type="ECO:0000313" key="2">
    <source>
        <dbReference type="Proteomes" id="UP001066276"/>
    </source>
</evidence>
<dbReference type="AlphaFoldDB" id="A0AAV7W7N9"/>
<accession>A0AAV7W7N9</accession>
<dbReference type="EMBL" id="JANPWB010000002">
    <property type="protein sequence ID" value="KAJ1208900.1"/>
    <property type="molecule type" value="Genomic_DNA"/>
</dbReference>
<comment type="caution">
    <text evidence="1">The sequence shown here is derived from an EMBL/GenBank/DDBJ whole genome shotgun (WGS) entry which is preliminary data.</text>
</comment>